<dbReference type="RefSeq" id="WP_106010665.1">
    <property type="nucleotide sequence ID" value="NZ_PVXP01000069.1"/>
</dbReference>
<dbReference type="AlphaFoldDB" id="A0A2T0BC70"/>
<dbReference type="GO" id="GO:0030288">
    <property type="term" value="C:outer membrane-bounded periplasmic space"/>
    <property type="evidence" value="ECO:0007669"/>
    <property type="project" value="TreeGrafter"/>
</dbReference>
<dbReference type="EMBL" id="PVXP01000069">
    <property type="protein sequence ID" value="PRR81478.1"/>
    <property type="molecule type" value="Genomic_DNA"/>
</dbReference>
<comment type="caution">
    <text evidence="3">The sequence shown here is derived from an EMBL/GenBank/DDBJ whole genome shotgun (WGS) entry which is preliminary data.</text>
</comment>
<dbReference type="Gene3D" id="3.40.190.10">
    <property type="entry name" value="Periplasmic binding protein-like II"/>
    <property type="match status" value="2"/>
</dbReference>
<protein>
    <submittedName>
        <fullName evidence="3">Spermidine/putrescine-binding periplasmic protein</fullName>
    </submittedName>
</protein>
<dbReference type="PANTHER" id="PTHR30006">
    <property type="entry name" value="THIAMINE-BINDING PERIPLASMIC PROTEIN-RELATED"/>
    <property type="match status" value="1"/>
</dbReference>
<feature type="signal peptide" evidence="2">
    <location>
        <begin position="1"/>
        <end position="27"/>
    </location>
</feature>
<accession>A0A2T0BC70</accession>
<evidence type="ECO:0000313" key="3">
    <source>
        <dbReference type="EMBL" id="PRR81478.1"/>
    </source>
</evidence>
<evidence type="ECO:0000256" key="2">
    <source>
        <dbReference type="SAM" id="SignalP"/>
    </source>
</evidence>
<dbReference type="GO" id="GO:0030976">
    <property type="term" value="F:thiamine pyrophosphate binding"/>
    <property type="evidence" value="ECO:0007669"/>
    <property type="project" value="TreeGrafter"/>
</dbReference>
<dbReference type="PROSITE" id="PS51257">
    <property type="entry name" value="PROKAR_LIPOPROTEIN"/>
    <property type="match status" value="1"/>
</dbReference>
<sequence>MKILKRKTKLISSFLAVLLIISSAAFLSACGSNTTSSNSGLKGTIVVTTYGGTYDEVFNKCVVKPFEKKYPGVKVKLSPYISVAKLQNGGAKNVDIVSLDDFDIIDAGNKGLLTKLKSSDFSNWNKLYPQAFLKTDKGDTVGLSVEFGAWGIAYNSKEISKPSSWNVFWDPEVKGKAAMMSQYIPDIIMTEKSTNSSDDNMAPVWEAFKKLTPSIAQYYSSFSSPESLFNSNSIVISSWFNGRAIALEEKNPDIKFTIPKEGGVLIRGAEGIVSSSKNKEIAEKFIDFRLNADVQTEFSKNLYYGPTNKEAKLSSNLVDKGITYGDEKIKELTVPDWNKLLSQREELLGKWTEATSK</sequence>
<dbReference type="OrthoDB" id="9769319at2"/>
<feature type="chain" id="PRO_5038698424" evidence="2">
    <location>
        <begin position="28"/>
        <end position="357"/>
    </location>
</feature>
<evidence type="ECO:0000256" key="1">
    <source>
        <dbReference type="ARBA" id="ARBA00022729"/>
    </source>
</evidence>
<reference evidence="3 4" key="1">
    <citation type="submission" date="2018-03" db="EMBL/GenBank/DDBJ databases">
        <title>Genome sequence of Clostridium luticellarii DSM 29923.</title>
        <authorList>
            <person name="Poehlein A."/>
            <person name="Daniel R."/>
        </authorList>
    </citation>
    <scope>NUCLEOTIDE SEQUENCE [LARGE SCALE GENOMIC DNA]</scope>
    <source>
        <strain evidence="3 4">DSM 29923</strain>
    </source>
</reference>
<proteinExistence type="predicted"/>
<dbReference type="SUPFAM" id="SSF53850">
    <property type="entry name" value="Periplasmic binding protein-like II"/>
    <property type="match status" value="1"/>
</dbReference>
<dbReference type="Proteomes" id="UP000237798">
    <property type="component" value="Unassembled WGS sequence"/>
</dbReference>
<dbReference type="GO" id="GO:0030975">
    <property type="term" value="F:thiamine binding"/>
    <property type="evidence" value="ECO:0007669"/>
    <property type="project" value="TreeGrafter"/>
</dbReference>
<keyword evidence="4" id="KW-1185">Reference proteome</keyword>
<dbReference type="InterPro" id="IPR006059">
    <property type="entry name" value="SBP"/>
</dbReference>
<evidence type="ECO:0000313" key="4">
    <source>
        <dbReference type="Proteomes" id="UP000237798"/>
    </source>
</evidence>
<dbReference type="PANTHER" id="PTHR30006:SF2">
    <property type="entry name" value="ABC TRANSPORTER SUBSTRATE-BINDING PROTEIN"/>
    <property type="match status" value="1"/>
</dbReference>
<dbReference type="GO" id="GO:0015888">
    <property type="term" value="P:thiamine transport"/>
    <property type="evidence" value="ECO:0007669"/>
    <property type="project" value="TreeGrafter"/>
</dbReference>
<dbReference type="Pfam" id="PF13416">
    <property type="entry name" value="SBP_bac_8"/>
    <property type="match status" value="1"/>
</dbReference>
<organism evidence="3 4">
    <name type="scientific">Clostridium luticellarii</name>
    <dbReference type="NCBI Taxonomy" id="1691940"/>
    <lineage>
        <taxon>Bacteria</taxon>
        <taxon>Bacillati</taxon>
        <taxon>Bacillota</taxon>
        <taxon>Clostridia</taxon>
        <taxon>Eubacteriales</taxon>
        <taxon>Clostridiaceae</taxon>
        <taxon>Clostridium</taxon>
    </lineage>
</organism>
<gene>
    <name evidence="3" type="primary">potD</name>
    <name evidence="3" type="ORF">CLLU_31080</name>
</gene>
<keyword evidence="1 2" id="KW-0732">Signal</keyword>
<name>A0A2T0BC70_9CLOT</name>